<feature type="active site" description="Charge relay system" evidence="13 14">
    <location>
        <position position="417"/>
    </location>
</feature>
<dbReference type="InterPro" id="IPR000209">
    <property type="entry name" value="Peptidase_S8/S53_dom"/>
</dbReference>
<dbReference type="Pfam" id="PF00082">
    <property type="entry name" value="Peptidase_S8"/>
    <property type="match status" value="1"/>
</dbReference>
<dbReference type="Gene3D" id="2.60.120.260">
    <property type="entry name" value="Galactose-binding domain-like"/>
    <property type="match status" value="1"/>
</dbReference>
<dbReference type="InterPro" id="IPR023827">
    <property type="entry name" value="Peptidase_S8_Asp-AS"/>
</dbReference>
<evidence type="ECO:0000256" key="9">
    <source>
        <dbReference type="ARBA" id="ARBA00022989"/>
    </source>
</evidence>
<dbReference type="GO" id="GO:0007323">
    <property type="term" value="P:peptide pheromone maturation"/>
    <property type="evidence" value="ECO:0007669"/>
    <property type="project" value="UniProtKB-ARBA"/>
</dbReference>
<keyword evidence="20" id="KW-1185">Reference proteome</keyword>
<dbReference type="SUPFAM" id="SSF52743">
    <property type="entry name" value="Subtilisin-like"/>
    <property type="match status" value="1"/>
</dbReference>
<evidence type="ECO:0000256" key="7">
    <source>
        <dbReference type="ARBA" id="ARBA00022825"/>
    </source>
</evidence>
<dbReference type="InterPro" id="IPR022398">
    <property type="entry name" value="Peptidase_S8_His-AS"/>
</dbReference>
<dbReference type="PANTHER" id="PTHR42884">
    <property type="entry name" value="PROPROTEIN CONVERTASE SUBTILISIN/KEXIN-RELATED"/>
    <property type="match status" value="1"/>
</dbReference>
<keyword evidence="7 14" id="KW-0720">Serine protease</keyword>
<keyword evidence="4 16" id="KW-0812">Transmembrane</keyword>
<evidence type="ECO:0000256" key="8">
    <source>
        <dbReference type="ARBA" id="ARBA00022837"/>
    </source>
</evidence>
<evidence type="ECO:0000256" key="13">
    <source>
        <dbReference type="PIRSR" id="PIRSR615500-1"/>
    </source>
</evidence>
<feature type="active site" description="Charge relay system" evidence="13 14">
    <location>
        <position position="207"/>
    </location>
</feature>
<dbReference type="AlphaFoldDB" id="A0A0C3MFL8"/>
<feature type="active site" description="Charge relay system" evidence="13 14">
    <location>
        <position position="245"/>
    </location>
</feature>
<dbReference type="PROSITE" id="PS00138">
    <property type="entry name" value="SUBTILASE_SER"/>
    <property type="match status" value="1"/>
</dbReference>
<evidence type="ECO:0000256" key="17">
    <source>
        <dbReference type="SAM" id="SignalP"/>
    </source>
</evidence>
<evidence type="ECO:0000256" key="6">
    <source>
        <dbReference type="ARBA" id="ARBA00022801"/>
    </source>
</evidence>
<keyword evidence="10 16" id="KW-0472">Membrane</keyword>
<dbReference type="PROSITE" id="PS00136">
    <property type="entry name" value="SUBTILASE_ASP"/>
    <property type="match status" value="1"/>
</dbReference>
<dbReference type="PROSITE" id="PS00137">
    <property type="entry name" value="SUBTILASE_HIS"/>
    <property type="match status" value="1"/>
</dbReference>
<feature type="compositionally biased region" description="Low complexity" evidence="15">
    <location>
        <begin position="666"/>
        <end position="683"/>
    </location>
</feature>
<keyword evidence="6 14" id="KW-0378">Hydrolase</keyword>
<evidence type="ECO:0000313" key="20">
    <source>
        <dbReference type="Proteomes" id="UP000054248"/>
    </source>
</evidence>
<evidence type="ECO:0000313" key="19">
    <source>
        <dbReference type="EMBL" id="KIO32522.1"/>
    </source>
</evidence>
<dbReference type="PROSITE" id="PS51829">
    <property type="entry name" value="P_HOMO_B"/>
    <property type="match status" value="1"/>
</dbReference>
<comment type="similarity">
    <text evidence="2">Belongs to the peptidase S8 family. Furin subfamily.</text>
</comment>
<dbReference type="STRING" id="1051891.A0A0C3MFL8"/>
<accession>A0A0C3MFL8</accession>
<dbReference type="GO" id="GO:0005802">
    <property type="term" value="C:trans-Golgi network"/>
    <property type="evidence" value="ECO:0007669"/>
    <property type="project" value="TreeGrafter"/>
</dbReference>
<dbReference type="EMBL" id="KN822954">
    <property type="protein sequence ID" value="KIO32522.1"/>
    <property type="molecule type" value="Genomic_DNA"/>
</dbReference>
<dbReference type="FunFam" id="2.60.120.260:FF:000026">
    <property type="entry name" value="proprotein convertase subtilisin/kexin type 7"/>
    <property type="match status" value="1"/>
</dbReference>
<sequence>MRCRLSSSAAVTLLALASSAFASQPAKREYGTHDYYVLEHNPTASTSHHEVAAVLGAEIVEQVGELRDHWLLRVPKSSSSIESDQVMDRYHYIRKRALYIPTSQHLKREHLNARHIAKAVRSLERQVPKQRVKRWMNLDDPQIDGRADGDDGENRLNHVMKALDIHDPEFHTQWHLLNLDTPPNDMNVTGVWEMGYTGKGIIAAIVDDGLDFNSEDLAANYWPRGSWDYNDHIPDPLPKLSDDQHGTRCAGEVAAGRNDVCGLGVAYNSKIAGLRILSGQISDADEAASLNYGFNETSIYSCSWGPPDDGRSMEAPSSLIQKAVLNGVEHGRDGRGSIFVFASGNGAGSGDQCNFDGYTNSIYSVTVSSVDSKGQHPYYSEPCAANMVVAYSSGGGRNIHTTDVGKRKCTSGHGGTSAAAPLAVGIFALALEARPELTWRDVQHLCVNTAVQLNPHDPDWEKISQGRSYSYKYGFGALDGYRFVTAAKTWSLVKPQAWIEMPQIEFANASMTWDGEMSGGNPIPKEGLTSSMQITPEMLKEHNFEKLEHITVKVWINHSKRGDVEVYLTSPNGIKSILGGKRKYDENSTGYPGWTFMTLKHWDENPIGSWTVHVSDQGDDKHNGTFLGWTMNFWGSVIDPAKAILYSQRPRPDEDLPDPIFEDEPSSSSITTTSSTTVAASTTKQYVKPTEHLPDDHDQADGESHNPAFPDHPATNNTTGSAASPSLTTTPDEGGFSHMGDLLSTSRWLYGGLALIVVFGLGAGIFFWRRRARRADYQTVADDEMAMTSMLHGGRATDSRRHGAGGTRELYDAFGEVSDEDEYADEETGVRRTGDTPTVQYHDGFLDDDALESAAVSPAVPYRDEPTPEERARERREREGSDSGSGTGSGSWEHAQASDNEATGRSAR</sequence>
<dbReference type="SUPFAM" id="SSF49785">
    <property type="entry name" value="Galactose-binding domain-like"/>
    <property type="match status" value="1"/>
</dbReference>
<dbReference type="FunFam" id="3.40.50.200:FF:000005">
    <property type="entry name" value="Proprotein convertase subtilisin/kexin type 7"/>
    <property type="match status" value="1"/>
</dbReference>
<gene>
    <name evidence="19" type="ORF">M407DRAFT_66529</name>
</gene>
<organism evidence="19 20">
    <name type="scientific">Tulasnella calospora MUT 4182</name>
    <dbReference type="NCBI Taxonomy" id="1051891"/>
    <lineage>
        <taxon>Eukaryota</taxon>
        <taxon>Fungi</taxon>
        <taxon>Dikarya</taxon>
        <taxon>Basidiomycota</taxon>
        <taxon>Agaricomycotina</taxon>
        <taxon>Agaricomycetes</taxon>
        <taxon>Cantharellales</taxon>
        <taxon>Tulasnellaceae</taxon>
        <taxon>Tulasnella</taxon>
    </lineage>
</organism>
<reference evidence="20" key="2">
    <citation type="submission" date="2015-01" db="EMBL/GenBank/DDBJ databases">
        <title>Evolutionary Origins and Diversification of the Mycorrhizal Mutualists.</title>
        <authorList>
            <consortium name="DOE Joint Genome Institute"/>
            <consortium name="Mycorrhizal Genomics Consortium"/>
            <person name="Kohler A."/>
            <person name="Kuo A."/>
            <person name="Nagy L.G."/>
            <person name="Floudas D."/>
            <person name="Copeland A."/>
            <person name="Barry K.W."/>
            <person name="Cichocki N."/>
            <person name="Veneault-Fourrey C."/>
            <person name="LaButti K."/>
            <person name="Lindquist E.A."/>
            <person name="Lipzen A."/>
            <person name="Lundell T."/>
            <person name="Morin E."/>
            <person name="Murat C."/>
            <person name="Riley R."/>
            <person name="Ohm R."/>
            <person name="Sun H."/>
            <person name="Tunlid A."/>
            <person name="Henrissat B."/>
            <person name="Grigoriev I.V."/>
            <person name="Hibbett D.S."/>
            <person name="Martin F."/>
        </authorList>
    </citation>
    <scope>NUCLEOTIDE SEQUENCE [LARGE SCALE GENOMIC DNA]</scope>
    <source>
        <strain evidence="20">MUT 4182</strain>
    </source>
</reference>
<evidence type="ECO:0000256" key="11">
    <source>
        <dbReference type="ARBA" id="ARBA00023145"/>
    </source>
</evidence>
<evidence type="ECO:0000256" key="10">
    <source>
        <dbReference type="ARBA" id="ARBA00023136"/>
    </source>
</evidence>
<feature type="compositionally biased region" description="Basic and acidic residues" evidence="15">
    <location>
        <begin position="862"/>
        <end position="881"/>
    </location>
</feature>
<keyword evidence="3 14" id="KW-0645">Protease</keyword>
<feature type="compositionally biased region" description="Acidic residues" evidence="15">
    <location>
        <begin position="655"/>
        <end position="665"/>
    </location>
</feature>
<evidence type="ECO:0000256" key="2">
    <source>
        <dbReference type="ARBA" id="ARBA00005325"/>
    </source>
</evidence>
<dbReference type="GO" id="GO:0000139">
    <property type="term" value="C:Golgi membrane"/>
    <property type="evidence" value="ECO:0007669"/>
    <property type="project" value="TreeGrafter"/>
</dbReference>
<dbReference type="Proteomes" id="UP000054248">
    <property type="component" value="Unassembled WGS sequence"/>
</dbReference>
<dbReference type="PANTHER" id="PTHR42884:SF14">
    <property type="entry name" value="NEUROENDOCRINE CONVERTASE 1"/>
    <property type="match status" value="1"/>
</dbReference>
<dbReference type="GO" id="GO:0016485">
    <property type="term" value="P:protein processing"/>
    <property type="evidence" value="ECO:0007669"/>
    <property type="project" value="TreeGrafter"/>
</dbReference>
<keyword evidence="9 16" id="KW-1133">Transmembrane helix</keyword>
<evidence type="ECO:0000256" key="4">
    <source>
        <dbReference type="ARBA" id="ARBA00022692"/>
    </source>
</evidence>
<dbReference type="PROSITE" id="PS51892">
    <property type="entry name" value="SUBTILASE"/>
    <property type="match status" value="1"/>
</dbReference>
<comment type="subcellular location">
    <subcellularLocation>
        <location evidence="1">Membrane</location>
    </subcellularLocation>
</comment>
<reference evidence="19 20" key="1">
    <citation type="submission" date="2014-04" db="EMBL/GenBank/DDBJ databases">
        <authorList>
            <consortium name="DOE Joint Genome Institute"/>
            <person name="Kuo A."/>
            <person name="Girlanda M."/>
            <person name="Perotto S."/>
            <person name="Kohler A."/>
            <person name="Nagy L.G."/>
            <person name="Floudas D."/>
            <person name="Copeland A."/>
            <person name="Barry K.W."/>
            <person name="Cichocki N."/>
            <person name="Veneault-Fourrey C."/>
            <person name="LaButti K."/>
            <person name="Lindquist E.A."/>
            <person name="Lipzen A."/>
            <person name="Lundell T."/>
            <person name="Morin E."/>
            <person name="Murat C."/>
            <person name="Sun H."/>
            <person name="Tunlid A."/>
            <person name="Henrissat B."/>
            <person name="Grigoriev I.V."/>
            <person name="Hibbett D.S."/>
            <person name="Martin F."/>
            <person name="Nordberg H.P."/>
            <person name="Cantor M.N."/>
            <person name="Hua S.X."/>
        </authorList>
    </citation>
    <scope>NUCLEOTIDE SEQUENCE [LARGE SCALE GENOMIC DNA]</scope>
    <source>
        <strain evidence="19 20">MUT 4182</strain>
    </source>
</reference>
<proteinExistence type="inferred from homology"/>
<dbReference type="OrthoDB" id="300641at2759"/>
<evidence type="ECO:0000256" key="15">
    <source>
        <dbReference type="SAM" id="MobiDB-lite"/>
    </source>
</evidence>
<feature type="signal peptide" evidence="17">
    <location>
        <begin position="1"/>
        <end position="22"/>
    </location>
</feature>
<dbReference type="InterPro" id="IPR023828">
    <property type="entry name" value="Peptidase_S8_Ser-AS"/>
</dbReference>
<evidence type="ECO:0000256" key="12">
    <source>
        <dbReference type="ARBA" id="ARBA00023180"/>
    </source>
</evidence>
<feature type="compositionally biased region" description="Basic and acidic residues" evidence="15">
    <location>
        <begin position="689"/>
        <end position="704"/>
    </location>
</feature>
<dbReference type="InterPro" id="IPR036852">
    <property type="entry name" value="Peptidase_S8/S53_dom_sf"/>
</dbReference>
<keyword evidence="12" id="KW-0325">Glycoprotein</keyword>
<keyword evidence="11" id="KW-0865">Zymogen</keyword>
<evidence type="ECO:0000256" key="1">
    <source>
        <dbReference type="ARBA" id="ARBA00004370"/>
    </source>
</evidence>
<dbReference type="InterPro" id="IPR034182">
    <property type="entry name" value="Kexin/furin"/>
</dbReference>
<name>A0A0C3MFL8_9AGAM</name>
<dbReference type="InterPro" id="IPR008979">
    <property type="entry name" value="Galactose-bd-like_sf"/>
</dbReference>
<feature type="compositionally biased region" description="Polar residues" evidence="15">
    <location>
        <begin position="897"/>
        <end position="908"/>
    </location>
</feature>
<keyword evidence="8" id="KW-0106">Calcium</keyword>
<feature type="domain" description="P/Homo B" evidence="18">
    <location>
        <begin position="493"/>
        <end position="639"/>
    </location>
</feature>
<dbReference type="Pfam" id="PF01483">
    <property type="entry name" value="P_proprotein"/>
    <property type="match status" value="1"/>
</dbReference>
<dbReference type="GO" id="GO:0004252">
    <property type="term" value="F:serine-type endopeptidase activity"/>
    <property type="evidence" value="ECO:0007669"/>
    <property type="project" value="UniProtKB-UniRule"/>
</dbReference>
<evidence type="ECO:0000256" key="5">
    <source>
        <dbReference type="ARBA" id="ARBA00022729"/>
    </source>
</evidence>
<dbReference type="HOGENOM" id="CLU_002976_2_1_1"/>
<protein>
    <recommendedName>
        <fullName evidence="18">P/Homo B domain-containing protein</fullName>
    </recommendedName>
</protein>
<feature type="region of interest" description="Disordered" evidence="15">
    <location>
        <begin position="649"/>
        <end position="733"/>
    </location>
</feature>
<dbReference type="CDD" id="cd04059">
    <property type="entry name" value="Peptidases_S8_Protein_convertases_Kexins_Furin-like"/>
    <property type="match status" value="1"/>
</dbReference>
<evidence type="ECO:0000256" key="3">
    <source>
        <dbReference type="ARBA" id="ARBA00022670"/>
    </source>
</evidence>
<evidence type="ECO:0000259" key="18">
    <source>
        <dbReference type="PROSITE" id="PS51829"/>
    </source>
</evidence>
<evidence type="ECO:0000256" key="16">
    <source>
        <dbReference type="SAM" id="Phobius"/>
    </source>
</evidence>
<keyword evidence="5 17" id="KW-0732">Signal</keyword>
<dbReference type="Gene3D" id="3.40.50.200">
    <property type="entry name" value="Peptidase S8/S53 domain"/>
    <property type="match status" value="1"/>
</dbReference>
<dbReference type="PRINTS" id="PR00723">
    <property type="entry name" value="SUBTILISIN"/>
</dbReference>
<dbReference type="InterPro" id="IPR002884">
    <property type="entry name" value="P_dom"/>
</dbReference>
<evidence type="ECO:0000256" key="14">
    <source>
        <dbReference type="PROSITE-ProRule" id="PRU01240"/>
    </source>
</evidence>
<feature type="transmembrane region" description="Helical" evidence="16">
    <location>
        <begin position="748"/>
        <end position="768"/>
    </location>
</feature>
<dbReference type="InterPro" id="IPR015500">
    <property type="entry name" value="Peptidase_S8_subtilisin-rel"/>
</dbReference>
<feature type="region of interest" description="Disordered" evidence="15">
    <location>
        <begin position="819"/>
        <end position="908"/>
    </location>
</feature>
<feature type="chain" id="PRO_5002166957" description="P/Homo B domain-containing protein" evidence="17">
    <location>
        <begin position="23"/>
        <end position="908"/>
    </location>
</feature>
<feature type="compositionally biased region" description="Polar residues" evidence="15">
    <location>
        <begin position="714"/>
        <end position="731"/>
    </location>
</feature>